<name>T0MGL5_9MICR</name>
<sequence length="180" mass="20735">MDITTLNTNYDFFNEHNNSKKLRFVDESLSITNENNNDGINNIVENHVENNLNLNGMFDFENESFDIMDNNTNIDDVNLTGGKNLEIQQCLDNQILLKNSYINLENNICSNQLCSEIIKDVGLEKRDNFNNDSIQNNLVVFERIDENEISSSSEKTNKMDDNKCTNLGLKISNDEIIKIW</sequence>
<reference evidence="1 2" key="1">
    <citation type="journal article" date="2013" name="BMC Genomics">
        <title>Genome sequencing and comparative genomics of honey bee microsporidia, Nosema apis reveal novel insights into host-parasite interactions.</title>
        <authorList>
            <person name="Chen Yp."/>
            <person name="Pettis J.S."/>
            <person name="Zhao Y."/>
            <person name="Liu X."/>
            <person name="Tallon L.J."/>
            <person name="Sadzewicz L.D."/>
            <person name="Li R."/>
            <person name="Zheng H."/>
            <person name="Huang S."/>
            <person name="Zhang X."/>
            <person name="Hamilton M.C."/>
            <person name="Pernal S.F."/>
            <person name="Melathopoulos A.P."/>
            <person name="Yan X."/>
            <person name="Evans J.D."/>
        </authorList>
    </citation>
    <scope>NUCLEOTIDE SEQUENCE [LARGE SCALE GENOMIC DNA]</scope>
    <source>
        <strain evidence="1 2">BRL 01</strain>
    </source>
</reference>
<dbReference type="HOGENOM" id="CLU_090392_0_0_1"/>
<organism evidence="1 2">
    <name type="scientific">Vairimorpha apis BRL 01</name>
    <dbReference type="NCBI Taxonomy" id="1037528"/>
    <lineage>
        <taxon>Eukaryota</taxon>
        <taxon>Fungi</taxon>
        <taxon>Fungi incertae sedis</taxon>
        <taxon>Microsporidia</taxon>
        <taxon>Nosematidae</taxon>
        <taxon>Vairimorpha</taxon>
    </lineage>
</organism>
<accession>T0MGL5</accession>
<gene>
    <name evidence="1" type="ORF">NAPIS_ORF00150</name>
</gene>
<dbReference type="VEuPathDB" id="MicrosporidiaDB:NAPIS_ORF00150"/>
<keyword evidence="2" id="KW-1185">Reference proteome</keyword>
<dbReference type="Proteomes" id="UP000053780">
    <property type="component" value="Unassembled WGS sequence"/>
</dbReference>
<proteinExistence type="predicted"/>
<evidence type="ECO:0000313" key="1">
    <source>
        <dbReference type="EMBL" id="EQB62271.1"/>
    </source>
</evidence>
<evidence type="ECO:0000313" key="2">
    <source>
        <dbReference type="Proteomes" id="UP000053780"/>
    </source>
</evidence>
<protein>
    <submittedName>
        <fullName evidence="1">Uncharacterized protein</fullName>
    </submittedName>
</protein>
<dbReference type="EMBL" id="KE646920">
    <property type="protein sequence ID" value="EQB62271.1"/>
    <property type="molecule type" value="Genomic_DNA"/>
</dbReference>
<dbReference type="AlphaFoldDB" id="T0MGL5"/>